<keyword evidence="6" id="KW-0862">Zinc</keyword>
<keyword evidence="9" id="KW-0804">Transcription</keyword>
<dbReference type="PANTHER" id="PTHR24399:SF23">
    <property type="entry name" value="C2H2-TYPE DOMAIN-CONTAINING PROTEIN"/>
    <property type="match status" value="1"/>
</dbReference>
<dbReference type="FunFam" id="3.30.160.60:FF:001289">
    <property type="entry name" value="Zinc finger protein 574"/>
    <property type="match status" value="1"/>
</dbReference>
<dbReference type="PANTHER" id="PTHR24399">
    <property type="entry name" value="ZINC FINGER AND BTB DOMAIN-CONTAINING"/>
    <property type="match status" value="1"/>
</dbReference>
<evidence type="ECO:0000256" key="8">
    <source>
        <dbReference type="ARBA" id="ARBA00023125"/>
    </source>
</evidence>
<feature type="domain" description="C2H2-type" evidence="13">
    <location>
        <begin position="377"/>
        <end position="404"/>
    </location>
</feature>
<feature type="domain" description="C2H2-type" evidence="13">
    <location>
        <begin position="266"/>
        <end position="292"/>
    </location>
</feature>
<evidence type="ECO:0000256" key="9">
    <source>
        <dbReference type="ARBA" id="ARBA00023163"/>
    </source>
</evidence>
<keyword evidence="7" id="KW-0805">Transcription regulation</keyword>
<gene>
    <name evidence="14" type="ORF">pipiens_006159</name>
</gene>
<dbReference type="GO" id="GO:0006357">
    <property type="term" value="P:regulation of transcription by RNA polymerase II"/>
    <property type="evidence" value="ECO:0007669"/>
    <property type="project" value="UniProtKB-ARBA"/>
</dbReference>
<protein>
    <recommendedName>
        <fullName evidence="13">C2H2-type domain-containing protein</fullName>
    </recommendedName>
</protein>
<evidence type="ECO:0000256" key="6">
    <source>
        <dbReference type="ARBA" id="ARBA00022833"/>
    </source>
</evidence>
<feature type="domain" description="C2H2-type" evidence="13">
    <location>
        <begin position="321"/>
        <end position="348"/>
    </location>
</feature>
<feature type="domain" description="C2H2-type" evidence="13">
    <location>
        <begin position="349"/>
        <end position="376"/>
    </location>
</feature>
<dbReference type="AlphaFoldDB" id="A0ABD1DVE4"/>
<dbReference type="InterPro" id="IPR036236">
    <property type="entry name" value="Znf_C2H2_sf"/>
</dbReference>
<comment type="subcellular location">
    <subcellularLocation>
        <location evidence="1">Nucleus</location>
    </subcellularLocation>
</comment>
<dbReference type="InterPro" id="IPR013087">
    <property type="entry name" value="Znf_C2H2_type"/>
</dbReference>
<feature type="domain" description="C2H2-type" evidence="13">
    <location>
        <begin position="164"/>
        <end position="191"/>
    </location>
</feature>
<keyword evidence="8" id="KW-0238">DNA-binding</keyword>
<feature type="domain" description="C2H2-type" evidence="13">
    <location>
        <begin position="405"/>
        <end position="430"/>
    </location>
</feature>
<dbReference type="Pfam" id="PF00096">
    <property type="entry name" value="zf-C2H2"/>
    <property type="match status" value="8"/>
</dbReference>
<dbReference type="PROSITE" id="PS50157">
    <property type="entry name" value="ZINC_FINGER_C2H2_2"/>
    <property type="match status" value="10"/>
</dbReference>
<dbReference type="GO" id="GO:0008270">
    <property type="term" value="F:zinc ion binding"/>
    <property type="evidence" value="ECO:0007669"/>
    <property type="project" value="UniProtKB-KW"/>
</dbReference>
<keyword evidence="5 11" id="KW-0863">Zinc-finger</keyword>
<dbReference type="FunFam" id="3.30.160.60:FF:000446">
    <property type="entry name" value="Zinc finger protein"/>
    <property type="match status" value="1"/>
</dbReference>
<dbReference type="SUPFAM" id="SSF57667">
    <property type="entry name" value="beta-beta-alpha zinc fingers"/>
    <property type="match status" value="5"/>
</dbReference>
<feature type="domain" description="C2H2-type" evidence="13">
    <location>
        <begin position="135"/>
        <end position="163"/>
    </location>
</feature>
<keyword evidence="15" id="KW-1185">Reference proteome</keyword>
<dbReference type="Gene3D" id="3.30.160.60">
    <property type="entry name" value="Classic Zinc Finger"/>
    <property type="match status" value="9"/>
</dbReference>
<dbReference type="FunFam" id="3.30.160.60:FF:000100">
    <property type="entry name" value="Zinc finger 45-like"/>
    <property type="match status" value="2"/>
</dbReference>
<keyword evidence="3" id="KW-0479">Metal-binding</keyword>
<dbReference type="GO" id="GO:0005634">
    <property type="term" value="C:nucleus"/>
    <property type="evidence" value="ECO:0007669"/>
    <property type="project" value="UniProtKB-SubCell"/>
</dbReference>
<feature type="compositionally biased region" description="Basic and acidic residues" evidence="12">
    <location>
        <begin position="65"/>
        <end position="81"/>
    </location>
</feature>
<evidence type="ECO:0000256" key="11">
    <source>
        <dbReference type="PROSITE-ProRule" id="PRU00042"/>
    </source>
</evidence>
<organism evidence="14 15">
    <name type="scientific">Culex pipiens pipiens</name>
    <name type="common">Northern house mosquito</name>
    <dbReference type="NCBI Taxonomy" id="38569"/>
    <lineage>
        <taxon>Eukaryota</taxon>
        <taxon>Metazoa</taxon>
        <taxon>Ecdysozoa</taxon>
        <taxon>Arthropoda</taxon>
        <taxon>Hexapoda</taxon>
        <taxon>Insecta</taxon>
        <taxon>Pterygota</taxon>
        <taxon>Neoptera</taxon>
        <taxon>Endopterygota</taxon>
        <taxon>Diptera</taxon>
        <taxon>Nematocera</taxon>
        <taxon>Culicoidea</taxon>
        <taxon>Culicidae</taxon>
        <taxon>Culicinae</taxon>
        <taxon>Culicini</taxon>
        <taxon>Culex</taxon>
        <taxon>Culex</taxon>
    </lineage>
</organism>
<evidence type="ECO:0000256" key="10">
    <source>
        <dbReference type="ARBA" id="ARBA00023242"/>
    </source>
</evidence>
<dbReference type="Proteomes" id="UP001562425">
    <property type="component" value="Unassembled WGS sequence"/>
</dbReference>
<evidence type="ECO:0000256" key="4">
    <source>
        <dbReference type="ARBA" id="ARBA00022737"/>
    </source>
</evidence>
<keyword evidence="4" id="KW-0677">Repeat</keyword>
<evidence type="ECO:0000259" key="13">
    <source>
        <dbReference type="PROSITE" id="PS50157"/>
    </source>
</evidence>
<dbReference type="PROSITE" id="PS00028">
    <property type="entry name" value="ZINC_FINGER_C2H2_1"/>
    <property type="match status" value="9"/>
</dbReference>
<feature type="domain" description="C2H2-type" evidence="13">
    <location>
        <begin position="191"/>
        <end position="213"/>
    </location>
</feature>
<dbReference type="Pfam" id="PF12874">
    <property type="entry name" value="zf-met"/>
    <property type="match status" value="1"/>
</dbReference>
<evidence type="ECO:0000256" key="2">
    <source>
        <dbReference type="ARBA" id="ARBA00006991"/>
    </source>
</evidence>
<evidence type="ECO:0000256" key="12">
    <source>
        <dbReference type="SAM" id="MobiDB-lite"/>
    </source>
</evidence>
<sequence>MVAEQEIWNTSTVVACLRQGLGLSLEKSTSALTWWPGPVVSGSYPGWAWEEGRGVETNIYEKRFSGAGHKPTDERWQPERNGKRKNPFRVPTRDMGWFVAMVEDRRYRCGSCPRSFQYMAHLTVHERIHSQVRPYMCPECGKQFIQSGQVARHVNGVHRRARPYVCELCGARFVQSGALDTHLKGHRGEWERCEDCGKEFSHVWSLKRHRKVHEEVAVEEDDVEEDVQSEVGVESLEVEESSNVVVQENQKESTEAVKAGRSTKLLPCDVCGRSYTSWYLKIHKRGHSGERPFQCELCLKCFKRPNELKTHLRRHSGERPFRCSVCFKQFTLSGQLKKHERVHSGETPYECGVCGKKFKRWGHLRSHRRLHNSVELFNCDQCSRKYTQAAQLKIHLRKHLQMRTYSCGVCDKGFFKPSILKAHLNRHAAR</sequence>
<evidence type="ECO:0000256" key="7">
    <source>
        <dbReference type="ARBA" id="ARBA00023015"/>
    </source>
</evidence>
<evidence type="ECO:0000256" key="5">
    <source>
        <dbReference type="ARBA" id="ARBA00022771"/>
    </source>
</evidence>
<proteinExistence type="inferred from homology"/>
<dbReference type="FunFam" id="3.30.160.60:FF:000185">
    <property type="entry name" value="zinc finger protein 319"/>
    <property type="match status" value="1"/>
</dbReference>
<dbReference type="GO" id="GO:0003677">
    <property type="term" value="F:DNA binding"/>
    <property type="evidence" value="ECO:0007669"/>
    <property type="project" value="UniProtKB-KW"/>
</dbReference>
<keyword evidence="10" id="KW-0539">Nucleus</keyword>
<evidence type="ECO:0000256" key="1">
    <source>
        <dbReference type="ARBA" id="ARBA00004123"/>
    </source>
</evidence>
<name>A0ABD1DVE4_CULPP</name>
<comment type="caution">
    <text evidence="14">The sequence shown here is derived from an EMBL/GenBank/DDBJ whole genome shotgun (WGS) entry which is preliminary data.</text>
</comment>
<evidence type="ECO:0000313" key="14">
    <source>
        <dbReference type="EMBL" id="KAL1402284.1"/>
    </source>
</evidence>
<evidence type="ECO:0000256" key="3">
    <source>
        <dbReference type="ARBA" id="ARBA00022723"/>
    </source>
</evidence>
<feature type="region of interest" description="Disordered" evidence="12">
    <location>
        <begin position="65"/>
        <end position="87"/>
    </location>
</feature>
<dbReference type="EMBL" id="JBEHCU010003230">
    <property type="protein sequence ID" value="KAL1402284.1"/>
    <property type="molecule type" value="Genomic_DNA"/>
</dbReference>
<accession>A0ABD1DVE4</accession>
<dbReference type="SMART" id="SM00355">
    <property type="entry name" value="ZnF_C2H2"/>
    <property type="match status" value="10"/>
</dbReference>
<reference evidence="14 15" key="1">
    <citation type="submission" date="2024-05" db="EMBL/GenBank/DDBJ databases">
        <title>Culex pipiens pipiens assembly and annotation.</title>
        <authorList>
            <person name="Alout H."/>
            <person name="Durand T."/>
        </authorList>
    </citation>
    <scope>NUCLEOTIDE SEQUENCE [LARGE SCALE GENOMIC DNA]</scope>
    <source>
        <strain evidence="14">HA-2024</strain>
        <tissue evidence="14">Whole body</tissue>
    </source>
</reference>
<comment type="similarity">
    <text evidence="2">Belongs to the krueppel C2H2-type zinc-finger protein family.</text>
</comment>
<feature type="domain" description="C2H2-type" evidence="13">
    <location>
        <begin position="107"/>
        <end position="134"/>
    </location>
</feature>
<evidence type="ECO:0000313" key="15">
    <source>
        <dbReference type="Proteomes" id="UP001562425"/>
    </source>
</evidence>
<feature type="domain" description="C2H2-type" evidence="13">
    <location>
        <begin position="293"/>
        <end position="320"/>
    </location>
</feature>